<keyword evidence="2 5" id="KW-0812">Transmembrane</keyword>
<dbReference type="InterPro" id="IPR008217">
    <property type="entry name" value="Ccc1_fam"/>
</dbReference>
<feature type="transmembrane region" description="Helical" evidence="5">
    <location>
        <begin position="195"/>
        <end position="215"/>
    </location>
</feature>
<organism evidence="6 7">
    <name type="scientific">Mycolicibacterium frederiksbergense</name>
    <dbReference type="NCBI Taxonomy" id="117567"/>
    <lineage>
        <taxon>Bacteria</taxon>
        <taxon>Bacillati</taxon>
        <taxon>Actinomycetota</taxon>
        <taxon>Actinomycetes</taxon>
        <taxon>Mycobacteriales</taxon>
        <taxon>Mycobacteriaceae</taxon>
        <taxon>Mycolicibacterium</taxon>
    </lineage>
</organism>
<evidence type="ECO:0000256" key="5">
    <source>
        <dbReference type="SAM" id="Phobius"/>
    </source>
</evidence>
<evidence type="ECO:0000313" key="7">
    <source>
        <dbReference type="Proteomes" id="UP001160130"/>
    </source>
</evidence>
<evidence type="ECO:0000256" key="4">
    <source>
        <dbReference type="ARBA" id="ARBA00023136"/>
    </source>
</evidence>
<evidence type="ECO:0000256" key="1">
    <source>
        <dbReference type="ARBA" id="ARBA00004127"/>
    </source>
</evidence>
<keyword evidence="7" id="KW-1185">Reference proteome</keyword>
<protein>
    <submittedName>
        <fullName evidence="6">VIT1/CCC1 family predicted Fe2+/Mn2+ transporter</fullName>
    </submittedName>
</protein>
<keyword evidence="4 5" id="KW-0472">Membrane</keyword>
<dbReference type="EMBL" id="JARXVE010000006">
    <property type="protein sequence ID" value="MDH6197133.1"/>
    <property type="molecule type" value="Genomic_DNA"/>
</dbReference>
<feature type="transmembrane region" description="Helical" evidence="5">
    <location>
        <begin position="67"/>
        <end position="85"/>
    </location>
</feature>
<keyword evidence="3 5" id="KW-1133">Transmembrane helix</keyword>
<gene>
    <name evidence="6" type="ORF">M2272_003786</name>
</gene>
<sequence length="251" mass="25949">MMDEAEVLKTGNATADWAGTHDFEPHTGAIGSRLNWLRAGVLGANDGLLSTAGLVIGVAAASPSESAILIAGIAGLAAGASAMALGEYVSVSTQRDTEEALIAKETIELREQPEEEFAELVQLYRQKGLSTETAQQVAHELTENDPLKAHLEVELGIDQEELTNPIAAAVSSAISFSLGGLVPIAASLIAWHRMLWIVLAVAAGLVITGYVSAHLGGAGRRTAMTRLLVGGAVAMAVTYLIGRLVGTTGIG</sequence>
<dbReference type="PANTHER" id="PTHR31851">
    <property type="entry name" value="FE(2+)/MN(2+) TRANSPORTER PCL1"/>
    <property type="match status" value="1"/>
</dbReference>
<accession>A0ABT6L2J2</accession>
<name>A0ABT6L2J2_9MYCO</name>
<feature type="transmembrane region" description="Helical" evidence="5">
    <location>
        <begin position="166"/>
        <end position="189"/>
    </location>
</feature>
<proteinExistence type="predicted"/>
<feature type="transmembrane region" description="Helical" evidence="5">
    <location>
        <begin position="39"/>
        <end position="61"/>
    </location>
</feature>
<dbReference type="CDD" id="cd02432">
    <property type="entry name" value="Nodulin-21_like_1"/>
    <property type="match status" value="1"/>
</dbReference>
<comment type="subcellular location">
    <subcellularLocation>
        <location evidence="1">Endomembrane system</location>
        <topology evidence="1">Multi-pass membrane protein</topology>
    </subcellularLocation>
</comment>
<evidence type="ECO:0000313" key="6">
    <source>
        <dbReference type="EMBL" id="MDH6197133.1"/>
    </source>
</evidence>
<reference evidence="6 7" key="1">
    <citation type="submission" date="2023-04" db="EMBL/GenBank/DDBJ databases">
        <title>Forest soil microbial communities from Buena Vista Peninsula, Colon Province, Panama.</title>
        <authorList>
            <person name="Bouskill N."/>
        </authorList>
    </citation>
    <scope>NUCLEOTIDE SEQUENCE [LARGE SCALE GENOMIC DNA]</scope>
    <source>
        <strain evidence="6 7">AC80</strain>
    </source>
</reference>
<comment type="caution">
    <text evidence="6">The sequence shown here is derived from an EMBL/GenBank/DDBJ whole genome shotgun (WGS) entry which is preliminary data.</text>
</comment>
<dbReference type="Proteomes" id="UP001160130">
    <property type="component" value="Unassembled WGS sequence"/>
</dbReference>
<feature type="transmembrane region" description="Helical" evidence="5">
    <location>
        <begin position="227"/>
        <end position="246"/>
    </location>
</feature>
<dbReference type="Pfam" id="PF01988">
    <property type="entry name" value="VIT1"/>
    <property type="match status" value="1"/>
</dbReference>
<evidence type="ECO:0000256" key="2">
    <source>
        <dbReference type="ARBA" id="ARBA00022692"/>
    </source>
</evidence>
<evidence type="ECO:0000256" key="3">
    <source>
        <dbReference type="ARBA" id="ARBA00022989"/>
    </source>
</evidence>